<dbReference type="InterPro" id="IPR014710">
    <property type="entry name" value="RmlC-like_jellyroll"/>
</dbReference>
<keyword evidence="3" id="KW-1185">Reference proteome</keyword>
<accession>A0A540WXR6</accession>
<name>A0A540WXR6_9BACT</name>
<comment type="caution">
    <text evidence="2">The sequence shown here is derived from an EMBL/GenBank/DDBJ whole genome shotgun (WGS) entry which is preliminary data.</text>
</comment>
<dbReference type="Proteomes" id="UP000315369">
    <property type="component" value="Unassembled WGS sequence"/>
</dbReference>
<reference evidence="2 3" key="1">
    <citation type="submission" date="2019-06" db="EMBL/GenBank/DDBJ databases">
        <authorList>
            <person name="Livingstone P."/>
            <person name="Whitworth D."/>
        </authorList>
    </citation>
    <scope>NUCLEOTIDE SEQUENCE [LARGE SCALE GENOMIC DNA]</scope>
    <source>
        <strain evidence="2 3">AM401</strain>
    </source>
</reference>
<evidence type="ECO:0000313" key="2">
    <source>
        <dbReference type="EMBL" id="TQF13792.1"/>
    </source>
</evidence>
<dbReference type="AlphaFoldDB" id="A0A540WXR6"/>
<evidence type="ECO:0000313" key="3">
    <source>
        <dbReference type="Proteomes" id="UP000315369"/>
    </source>
</evidence>
<dbReference type="CDD" id="cd00038">
    <property type="entry name" value="CAP_ED"/>
    <property type="match status" value="1"/>
</dbReference>
<sequence>MSRIASTEVVIPQSLSAEQRRHLTDALYAVHQEIFEGVTKEGFARYVVESTAEHTWIQLHRNEEGALVGYFALHVFEKQLGGVTTAVFRAEAGSLRAYRGGNTNTRFGLFHMLKYLLRHPGRPAYYLGALVHPSSYALFAKYCTELWPRREQPIPSPLRAFLDELGSEFGLARVDPTNPLLRQVGWCTRDSEVERDYWRQCDKLSARYFIEANPGYAQGHGLLTLAPVTRANIVGVLRVMCGRGLRKPVETAMKWAYRLPGGSRLLRGKVARQLKSSPLFAHFDTRALKALAARAQIQELPAGHDVFRQGEVSDELYLLARGAAYVLARNGADEDLVNQLGSGTVFGELSTLVGGRRSATVRTAATSTVVRIPGAALRLLLEQDAGLCRKVWGTLAERLFDDMLRGQRRYAHLGRKERRAWLLRGEEHVLAPGQQLLMAPGSHLFMVAGAVELTHAPPRLTARGALFLEVERPLPLVALEATRLVVLPRLASSEYQLASDFPTHLPLPAAPVAIHVRA</sequence>
<dbReference type="PANTHER" id="PTHR45743:SF2">
    <property type="entry name" value="POTASSIUM CHANNEL AKT1"/>
    <property type="match status" value="1"/>
</dbReference>
<dbReference type="SMART" id="SM00100">
    <property type="entry name" value="cNMP"/>
    <property type="match status" value="1"/>
</dbReference>
<evidence type="ECO:0000259" key="1">
    <source>
        <dbReference type="PROSITE" id="PS50042"/>
    </source>
</evidence>
<dbReference type="OrthoDB" id="8593536at2"/>
<dbReference type="Gene3D" id="2.60.120.10">
    <property type="entry name" value="Jelly Rolls"/>
    <property type="match status" value="1"/>
</dbReference>
<protein>
    <submittedName>
        <fullName evidence="2">Cyclic nucleotide-binding domain-containing protein</fullName>
    </submittedName>
</protein>
<dbReference type="EMBL" id="VIFM01000088">
    <property type="protein sequence ID" value="TQF13792.1"/>
    <property type="molecule type" value="Genomic_DNA"/>
</dbReference>
<feature type="domain" description="Cyclic nucleotide-binding" evidence="1">
    <location>
        <begin position="279"/>
        <end position="398"/>
    </location>
</feature>
<proteinExistence type="predicted"/>
<dbReference type="InterPro" id="IPR000595">
    <property type="entry name" value="cNMP-bd_dom"/>
</dbReference>
<gene>
    <name evidence="2" type="ORF">FJV41_22095</name>
</gene>
<dbReference type="PROSITE" id="PS50042">
    <property type="entry name" value="CNMP_BINDING_3"/>
    <property type="match status" value="1"/>
</dbReference>
<dbReference type="InterPro" id="IPR018490">
    <property type="entry name" value="cNMP-bd_dom_sf"/>
</dbReference>
<dbReference type="PANTHER" id="PTHR45743">
    <property type="entry name" value="POTASSIUM CHANNEL AKT1"/>
    <property type="match status" value="1"/>
</dbReference>
<dbReference type="Pfam" id="PF00027">
    <property type="entry name" value="cNMP_binding"/>
    <property type="match status" value="1"/>
</dbReference>
<dbReference type="SUPFAM" id="SSF51206">
    <property type="entry name" value="cAMP-binding domain-like"/>
    <property type="match status" value="1"/>
</dbReference>
<dbReference type="InterPro" id="IPR045319">
    <property type="entry name" value="KAT/AKT"/>
</dbReference>
<dbReference type="RefSeq" id="WP_141644512.1">
    <property type="nucleotide sequence ID" value="NZ_VIFM01000088.1"/>
</dbReference>
<organism evidence="2 3">
    <name type="scientific">Myxococcus llanfairpwllgwyngyllgogerychwyrndrobwllllantysiliogogogochensis</name>
    <dbReference type="NCBI Taxonomy" id="2590453"/>
    <lineage>
        <taxon>Bacteria</taxon>
        <taxon>Pseudomonadati</taxon>
        <taxon>Myxococcota</taxon>
        <taxon>Myxococcia</taxon>
        <taxon>Myxococcales</taxon>
        <taxon>Cystobacterineae</taxon>
        <taxon>Myxococcaceae</taxon>
        <taxon>Myxococcus</taxon>
    </lineage>
</organism>
<dbReference type="GO" id="GO:0005249">
    <property type="term" value="F:voltage-gated potassium channel activity"/>
    <property type="evidence" value="ECO:0007669"/>
    <property type="project" value="InterPro"/>
</dbReference>